<reference evidence="2" key="1">
    <citation type="submission" date="2019-12" db="EMBL/GenBank/DDBJ databases">
        <title>Genome sequencing and annotation of Brassica cretica.</title>
        <authorList>
            <person name="Studholme D.J."/>
            <person name="Sarris P.F."/>
        </authorList>
    </citation>
    <scope>NUCLEOTIDE SEQUENCE</scope>
    <source>
        <strain evidence="2">PFS-102/07</strain>
        <tissue evidence="2">Leaf</tissue>
    </source>
</reference>
<feature type="compositionally biased region" description="Pro residues" evidence="1">
    <location>
        <begin position="13"/>
        <end position="22"/>
    </location>
</feature>
<gene>
    <name evidence="2" type="ORF">F2Q70_00011037</name>
</gene>
<dbReference type="EMBL" id="QGKY02000089">
    <property type="protein sequence ID" value="KAF2615521.1"/>
    <property type="molecule type" value="Genomic_DNA"/>
</dbReference>
<feature type="compositionally biased region" description="Polar residues" evidence="1">
    <location>
        <begin position="84"/>
        <end position="96"/>
    </location>
</feature>
<feature type="region of interest" description="Disordered" evidence="1">
    <location>
        <begin position="1"/>
        <end position="101"/>
    </location>
</feature>
<evidence type="ECO:0000313" key="2">
    <source>
        <dbReference type="EMBL" id="KAF2615521.1"/>
    </source>
</evidence>
<organism evidence="2">
    <name type="scientific">Brassica cretica</name>
    <name type="common">Mustard</name>
    <dbReference type="NCBI Taxonomy" id="69181"/>
    <lineage>
        <taxon>Eukaryota</taxon>
        <taxon>Viridiplantae</taxon>
        <taxon>Streptophyta</taxon>
        <taxon>Embryophyta</taxon>
        <taxon>Tracheophyta</taxon>
        <taxon>Spermatophyta</taxon>
        <taxon>Magnoliopsida</taxon>
        <taxon>eudicotyledons</taxon>
        <taxon>Gunneridae</taxon>
        <taxon>Pentapetalae</taxon>
        <taxon>rosids</taxon>
        <taxon>malvids</taxon>
        <taxon>Brassicales</taxon>
        <taxon>Brassicaceae</taxon>
        <taxon>Brassiceae</taxon>
        <taxon>Brassica</taxon>
    </lineage>
</organism>
<feature type="compositionally biased region" description="Polar residues" evidence="1">
    <location>
        <begin position="28"/>
        <end position="41"/>
    </location>
</feature>
<accession>A0A8S9MC62</accession>
<sequence>MPIPSSVVSMPKSPDPPDPLRPSSPSVQASLTHLSIPTSPLKNAEEEPLNSVEVKEPGPRKNTLRRRKSRSRSRGRKNARNNDTQEANMSQTQASGKQWVPIEIQQYNTVVTKEFKSDDSEPEKAEAAEQHEASLVDKVDKTEALEYAKVEGEVLEVSDHKKEEAVATESLPSAVAFGDKESTDTEFDENPWQLMQSKKNKRTQRQGELWRSPSVPTAKELRFRVRSQAAALGRRL</sequence>
<proteinExistence type="predicted"/>
<evidence type="ECO:0000256" key="1">
    <source>
        <dbReference type="SAM" id="MobiDB-lite"/>
    </source>
</evidence>
<feature type="compositionally biased region" description="Low complexity" evidence="1">
    <location>
        <begin position="1"/>
        <end position="12"/>
    </location>
</feature>
<comment type="caution">
    <text evidence="2">The sequence shown here is derived from an EMBL/GenBank/DDBJ whole genome shotgun (WGS) entry which is preliminary data.</text>
</comment>
<feature type="compositionally biased region" description="Basic residues" evidence="1">
    <location>
        <begin position="62"/>
        <end position="79"/>
    </location>
</feature>
<name>A0A8S9MC62_BRACR</name>
<protein>
    <submittedName>
        <fullName evidence="2">Uncharacterized protein</fullName>
    </submittedName>
</protein>
<feature type="region of interest" description="Disordered" evidence="1">
    <location>
        <begin position="159"/>
        <end position="189"/>
    </location>
</feature>
<feature type="region of interest" description="Disordered" evidence="1">
    <location>
        <begin position="113"/>
        <end position="137"/>
    </location>
</feature>
<dbReference type="AlphaFoldDB" id="A0A8S9MC62"/>